<reference evidence="1 2" key="1">
    <citation type="submission" date="2019-12" db="EMBL/GenBank/DDBJ databases">
        <authorList>
            <person name="Alioto T."/>
            <person name="Alioto T."/>
            <person name="Gomez Garrido J."/>
        </authorList>
    </citation>
    <scope>NUCLEOTIDE SEQUENCE [LARGE SCALE GENOMIC DNA]</scope>
</reference>
<proteinExistence type="predicted"/>
<protein>
    <submittedName>
        <fullName evidence="1">Uncharacterized protein</fullName>
    </submittedName>
</protein>
<comment type="caution">
    <text evidence="1">The sequence shown here is derived from an EMBL/GenBank/DDBJ whole genome shotgun (WGS) entry which is preliminary data.</text>
</comment>
<dbReference type="Gramene" id="OE9A095920T1">
    <property type="protein sequence ID" value="OE9A095920C1"/>
    <property type="gene ID" value="OE9A095920"/>
</dbReference>
<feature type="non-terminal residue" evidence="1">
    <location>
        <position position="1"/>
    </location>
</feature>
<sequence>VKTGQRTEDWMKNMVMHIVTFLSAEEPKWRRILPKKPDNWTTVSFLEEGGRSTVEKATPQKIGFFVSDLSSFGC</sequence>
<gene>
    <name evidence="1" type="ORF">OLEA9_A095920</name>
</gene>
<accession>A0A8S0PK86</accession>
<name>A0A8S0PK86_OLEEU</name>
<dbReference type="Proteomes" id="UP000594638">
    <property type="component" value="Unassembled WGS sequence"/>
</dbReference>
<keyword evidence="2" id="KW-1185">Reference proteome</keyword>
<dbReference type="EMBL" id="CACTIH010000116">
    <property type="protein sequence ID" value="CAA2954463.1"/>
    <property type="molecule type" value="Genomic_DNA"/>
</dbReference>
<dbReference type="AlphaFoldDB" id="A0A8S0PK86"/>
<organism evidence="1 2">
    <name type="scientific">Olea europaea subsp. europaea</name>
    <dbReference type="NCBI Taxonomy" id="158383"/>
    <lineage>
        <taxon>Eukaryota</taxon>
        <taxon>Viridiplantae</taxon>
        <taxon>Streptophyta</taxon>
        <taxon>Embryophyta</taxon>
        <taxon>Tracheophyta</taxon>
        <taxon>Spermatophyta</taxon>
        <taxon>Magnoliopsida</taxon>
        <taxon>eudicotyledons</taxon>
        <taxon>Gunneridae</taxon>
        <taxon>Pentapetalae</taxon>
        <taxon>asterids</taxon>
        <taxon>lamiids</taxon>
        <taxon>Lamiales</taxon>
        <taxon>Oleaceae</taxon>
        <taxon>Oleeae</taxon>
        <taxon>Olea</taxon>
    </lineage>
</organism>
<evidence type="ECO:0000313" key="2">
    <source>
        <dbReference type="Proteomes" id="UP000594638"/>
    </source>
</evidence>
<evidence type="ECO:0000313" key="1">
    <source>
        <dbReference type="EMBL" id="CAA2954463.1"/>
    </source>
</evidence>